<organism evidence="2 3">
    <name type="scientific">Solanum commersonii</name>
    <name type="common">Commerson's wild potato</name>
    <name type="synonym">Commerson's nightshade</name>
    <dbReference type="NCBI Taxonomy" id="4109"/>
    <lineage>
        <taxon>Eukaryota</taxon>
        <taxon>Viridiplantae</taxon>
        <taxon>Streptophyta</taxon>
        <taxon>Embryophyta</taxon>
        <taxon>Tracheophyta</taxon>
        <taxon>Spermatophyta</taxon>
        <taxon>Magnoliopsida</taxon>
        <taxon>eudicotyledons</taxon>
        <taxon>Gunneridae</taxon>
        <taxon>Pentapetalae</taxon>
        <taxon>asterids</taxon>
        <taxon>lamiids</taxon>
        <taxon>Solanales</taxon>
        <taxon>Solanaceae</taxon>
        <taxon>Solanoideae</taxon>
        <taxon>Solaneae</taxon>
        <taxon>Solanum</taxon>
    </lineage>
</organism>
<feature type="compositionally biased region" description="Polar residues" evidence="1">
    <location>
        <begin position="1"/>
        <end position="23"/>
    </location>
</feature>
<comment type="caution">
    <text evidence="2">The sequence shown here is derived from an EMBL/GenBank/DDBJ whole genome shotgun (WGS) entry which is preliminary data.</text>
</comment>
<feature type="region of interest" description="Disordered" evidence="1">
    <location>
        <begin position="1"/>
        <end position="57"/>
    </location>
</feature>
<protein>
    <submittedName>
        <fullName evidence="2">Uncharacterized protein</fullName>
    </submittedName>
</protein>
<name>A0A9J6B752_SOLCO</name>
<evidence type="ECO:0000313" key="2">
    <source>
        <dbReference type="EMBL" id="KAG5632434.1"/>
    </source>
</evidence>
<gene>
    <name evidence="2" type="ORF">H5410_004151</name>
</gene>
<accession>A0A9J6B752</accession>
<proteinExistence type="predicted"/>
<keyword evidence="3" id="KW-1185">Reference proteome</keyword>
<sequence>MNLMSTHSLGNQSSGFGFVTSLSGKPKTHRKMNREDPLPTWGKRTPFFKSPKNPLQT</sequence>
<reference evidence="2 3" key="1">
    <citation type="submission" date="2020-09" db="EMBL/GenBank/DDBJ databases">
        <title>De no assembly of potato wild relative species, Solanum commersonii.</title>
        <authorList>
            <person name="Cho K."/>
        </authorList>
    </citation>
    <scope>NUCLEOTIDE SEQUENCE [LARGE SCALE GENOMIC DNA]</scope>
    <source>
        <strain evidence="2">LZ3.2</strain>
        <tissue evidence="2">Leaf</tissue>
    </source>
</reference>
<evidence type="ECO:0000256" key="1">
    <source>
        <dbReference type="SAM" id="MobiDB-lite"/>
    </source>
</evidence>
<evidence type="ECO:0000313" key="3">
    <source>
        <dbReference type="Proteomes" id="UP000824120"/>
    </source>
</evidence>
<dbReference type="EMBL" id="JACXVP010000001">
    <property type="protein sequence ID" value="KAG5632434.1"/>
    <property type="molecule type" value="Genomic_DNA"/>
</dbReference>
<dbReference type="AlphaFoldDB" id="A0A9J6B752"/>
<dbReference type="Proteomes" id="UP000824120">
    <property type="component" value="Chromosome 1"/>
</dbReference>